<comment type="caution">
    <text evidence="1">The sequence shown here is derived from an EMBL/GenBank/DDBJ whole genome shotgun (WGS) entry which is preliminary data.</text>
</comment>
<proteinExistence type="predicted"/>
<accession>A0ACC2RL98</accession>
<dbReference type="Proteomes" id="UP001165960">
    <property type="component" value="Unassembled WGS sequence"/>
</dbReference>
<sequence length="290" mass="33270">MMTILKRMQNSGYGCRKKGESILMSSRRESNGNTFRNLLTNGMRMNYQVNFLRTTKPLGLTELQDKFYDGLTLSQIPKTDSTRYQWKFAKGIVRGFKQLVLNQSIRSKMRMDFVRDSVDSATNLYGTKSTSEHKSHSTRVIGPRLPSGGIGSGYEDAVDEEDLMRLKRQREKAENKMLRRRKESDLEELVPKETGREAMLEKRRAKGANARREDSPDVELNDSELLGGDSFNAAVARQRARNNVRLSRKQNIQLEKEAQLKARVEQHRAKEEATVEMFRKMAAAHRPPPS</sequence>
<reference evidence="1" key="1">
    <citation type="submission" date="2022-04" db="EMBL/GenBank/DDBJ databases">
        <title>Genome of the entomopathogenic fungus Entomophthora muscae.</title>
        <authorList>
            <person name="Elya C."/>
            <person name="Lovett B.R."/>
            <person name="Lee E."/>
            <person name="Macias A.M."/>
            <person name="Hajek A.E."/>
            <person name="De Bivort B.L."/>
            <person name="Kasson M.T."/>
            <person name="De Fine Licht H.H."/>
            <person name="Stajich J.E."/>
        </authorList>
    </citation>
    <scope>NUCLEOTIDE SEQUENCE</scope>
    <source>
        <strain evidence="1">Berkeley</strain>
    </source>
</reference>
<evidence type="ECO:0000313" key="2">
    <source>
        <dbReference type="Proteomes" id="UP001165960"/>
    </source>
</evidence>
<evidence type="ECO:0000313" key="1">
    <source>
        <dbReference type="EMBL" id="KAJ9050872.1"/>
    </source>
</evidence>
<dbReference type="EMBL" id="QTSX02007133">
    <property type="protein sequence ID" value="KAJ9050872.1"/>
    <property type="molecule type" value="Genomic_DNA"/>
</dbReference>
<keyword evidence="2" id="KW-1185">Reference proteome</keyword>
<name>A0ACC2RL98_9FUNG</name>
<protein>
    <submittedName>
        <fullName evidence="1">Uncharacterized protein</fullName>
    </submittedName>
</protein>
<organism evidence="1 2">
    <name type="scientific">Entomophthora muscae</name>
    <dbReference type="NCBI Taxonomy" id="34485"/>
    <lineage>
        <taxon>Eukaryota</taxon>
        <taxon>Fungi</taxon>
        <taxon>Fungi incertae sedis</taxon>
        <taxon>Zoopagomycota</taxon>
        <taxon>Entomophthoromycotina</taxon>
        <taxon>Entomophthoromycetes</taxon>
        <taxon>Entomophthorales</taxon>
        <taxon>Entomophthoraceae</taxon>
        <taxon>Entomophthora</taxon>
    </lineage>
</organism>
<gene>
    <name evidence="1" type="ORF">DSO57_1010211</name>
</gene>